<feature type="transmembrane region" description="Helical" evidence="2">
    <location>
        <begin position="64"/>
        <end position="85"/>
    </location>
</feature>
<feature type="transmembrane region" description="Helical" evidence="2">
    <location>
        <begin position="30"/>
        <end position="52"/>
    </location>
</feature>
<feature type="transmembrane region" description="Helical" evidence="2">
    <location>
        <begin position="220"/>
        <end position="241"/>
    </location>
</feature>
<dbReference type="EMBL" id="JBBNGS010000027">
    <property type="protein sequence ID" value="MEQ2638594.1"/>
    <property type="molecule type" value="Genomic_DNA"/>
</dbReference>
<evidence type="ECO:0000313" key="4">
    <source>
        <dbReference type="EMBL" id="MEQ2638594.1"/>
    </source>
</evidence>
<keyword evidence="2" id="KW-0812">Transmembrane</keyword>
<dbReference type="PANTHER" id="PTHR22911:SF137">
    <property type="entry name" value="SOLUTE CARRIER FAMILY 35 MEMBER G2-RELATED"/>
    <property type="match status" value="1"/>
</dbReference>
<protein>
    <submittedName>
        <fullName evidence="4">EamA family transporter</fullName>
    </submittedName>
</protein>
<feature type="transmembrane region" description="Helical" evidence="2">
    <location>
        <begin position="157"/>
        <end position="175"/>
    </location>
</feature>
<gene>
    <name evidence="4" type="ORF">AAAT05_09630</name>
</gene>
<feature type="transmembrane region" description="Helical" evidence="2">
    <location>
        <begin position="187"/>
        <end position="208"/>
    </location>
</feature>
<dbReference type="Gene3D" id="1.10.3730.20">
    <property type="match status" value="2"/>
</dbReference>
<evidence type="ECO:0000259" key="3">
    <source>
        <dbReference type="Pfam" id="PF00892"/>
    </source>
</evidence>
<keyword evidence="5" id="KW-1185">Reference proteome</keyword>
<evidence type="ECO:0000256" key="2">
    <source>
        <dbReference type="SAM" id="Phobius"/>
    </source>
</evidence>
<dbReference type="InterPro" id="IPR037185">
    <property type="entry name" value="EmrE-like"/>
</dbReference>
<dbReference type="RefSeq" id="WP_349183273.1">
    <property type="nucleotide sequence ID" value="NZ_JBBNGS010000027.1"/>
</dbReference>
<dbReference type="InterPro" id="IPR000620">
    <property type="entry name" value="EamA_dom"/>
</dbReference>
<dbReference type="Proteomes" id="UP001478817">
    <property type="component" value="Unassembled WGS sequence"/>
</dbReference>
<name>A0ABV1II64_9ACTN</name>
<reference evidence="4 5" key="1">
    <citation type="submission" date="2024-04" db="EMBL/GenBank/DDBJ databases">
        <title>Human intestinal bacterial collection.</title>
        <authorList>
            <person name="Pauvert C."/>
            <person name="Hitch T.C.A."/>
            <person name="Clavel T."/>
        </authorList>
    </citation>
    <scope>NUCLEOTIDE SEQUENCE [LARGE SCALE GENOMIC DNA]</scope>
    <source>
        <strain evidence="4 5">CLA-AA-H197</strain>
    </source>
</reference>
<evidence type="ECO:0000256" key="1">
    <source>
        <dbReference type="ARBA" id="ARBA00007362"/>
    </source>
</evidence>
<keyword evidence="2" id="KW-0472">Membrane</keyword>
<accession>A0ABV1II64</accession>
<feature type="transmembrane region" description="Helical" evidence="2">
    <location>
        <begin position="247"/>
        <end position="269"/>
    </location>
</feature>
<dbReference type="SUPFAM" id="SSF103481">
    <property type="entry name" value="Multidrug resistance efflux transporter EmrE"/>
    <property type="match status" value="2"/>
</dbReference>
<feature type="transmembrane region" description="Helical" evidence="2">
    <location>
        <begin position="276"/>
        <end position="294"/>
    </location>
</feature>
<organism evidence="4 5">
    <name type="scientific">Paratractidigestivibacter faecalis</name>
    <dbReference type="NCBI Taxonomy" id="2292441"/>
    <lineage>
        <taxon>Bacteria</taxon>
        <taxon>Bacillati</taxon>
        <taxon>Actinomycetota</taxon>
        <taxon>Coriobacteriia</taxon>
        <taxon>Coriobacteriales</taxon>
        <taxon>Atopobiaceae</taxon>
        <taxon>Paratractidigestivibacter</taxon>
    </lineage>
</organism>
<comment type="caution">
    <text evidence="4">The sequence shown here is derived from an EMBL/GenBank/DDBJ whole genome shotgun (WGS) entry which is preliminary data.</text>
</comment>
<feature type="transmembrane region" description="Helical" evidence="2">
    <location>
        <begin position="105"/>
        <end position="136"/>
    </location>
</feature>
<evidence type="ECO:0000313" key="5">
    <source>
        <dbReference type="Proteomes" id="UP001478817"/>
    </source>
</evidence>
<keyword evidence="2" id="KW-1133">Transmembrane helix</keyword>
<proteinExistence type="inferred from homology"/>
<feature type="domain" description="EamA" evidence="3">
    <location>
        <begin position="2"/>
        <end position="135"/>
    </location>
</feature>
<dbReference type="PANTHER" id="PTHR22911">
    <property type="entry name" value="ACYL-MALONYL CONDENSING ENZYME-RELATED"/>
    <property type="match status" value="1"/>
</dbReference>
<feature type="domain" description="EamA" evidence="3">
    <location>
        <begin position="157"/>
        <end position="292"/>
    </location>
</feature>
<dbReference type="Pfam" id="PF00892">
    <property type="entry name" value="EamA"/>
    <property type="match status" value="2"/>
</dbReference>
<sequence length="295" mass="30606">MWVAFACGSAFFAGITAILAKCGIRETDSTVATAIRTIVVLAFAWVMVAVVGSAGQIGSIAPMTWAFLGLSGLATGASWLCYFKALQLGDVNKVVPIDKSSTVLAMLLAFLLLGEPLSWASVVAMALILAGTLMMIERKPAAPSDASSAGAPSRGGSWLVFAVLSAVFASLTAILSKVGIEGVESNLGTAIRTIVVLVMSWVMVGVTGKAGEVRAVPRRELLFICLSGLATGASWLCYYKALQDGLASVVVPIDKLSILVTVAFSRLVFGERLTARSGAGLALIVAGTLLMVFVR</sequence>
<comment type="similarity">
    <text evidence="1">Belongs to the EamA transporter family.</text>
</comment>